<accession>A0ACC6L1N0</accession>
<organism evidence="1 2">
    <name type="scientific">Pedobacter africanus</name>
    <dbReference type="NCBI Taxonomy" id="151894"/>
    <lineage>
        <taxon>Bacteria</taxon>
        <taxon>Pseudomonadati</taxon>
        <taxon>Bacteroidota</taxon>
        <taxon>Sphingobacteriia</taxon>
        <taxon>Sphingobacteriales</taxon>
        <taxon>Sphingobacteriaceae</taxon>
        <taxon>Pedobacter</taxon>
    </lineage>
</organism>
<keyword evidence="2" id="KW-1185">Reference proteome</keyword>
<evidence type="ECO:0000313" key="1">
    <source>
        <dbReference type="EMBL" id="MDR6785412.1"/>
    </source>
</evidence>
<protein>
    <submittedName>
        <fullName evidence="1">Uncharacterized protein</fullName>
    </submittedName>
</protein>
<name>A0ACC6L1N0_9SPHI</name>
<dbReference type="EMBL" id="JAVDTF010000004">
    <property type="protein sequence ID" value="MDR6785412.1"/>
    <property type="molecule type" value="Genomic_DNA"/>
</dbReference>
<comment type="caution">
    <text evidence="1">The sequence shown here is derived from an EMBL/GenBank/DDBJ whole genome shotgun (WGS) entry which is preliminary data.</text>
</comment>
<evidence type="ECO:0000313" key="2">
    <source>
        <dbReference type="Proteomes" id="UP001246858"/>
    </source>
</evidence>
<sequence>MGCKYECIKAIVPGVVKSPVNNTKLPVKLLRFFSYFVK</sequence>
<reference evidence="1" key="1">
    <citation type="submission" date="2023-07" db="EMBL/GenBank/DDBJ databases">
        <title>Sorghum-associated microbial communities from plants grown in Nebraska, USA.</title>
        <authorList>
            <person name="Schachtman D."/>
        </authorList>
    </citation>
    <scope>NUCLEOTIDE SEQUENCE</scope>
    <source>
        <strain evidence="1">2697</strain>
    </source>
</reference>
<proteinExistence type="predicted"/>
<dbReference type="Proteomes" id="UP001246858">
    <property type="component" value="Unassembled WGS sequence"/>
</dbReference>
<gene>
    <name evidence="1" type="ORF">J2X78_003997</name>
</gene>